<sequence>MLTYFLYKYNQVSVKCRIFIFIPIRCITSFFDTTEFPNIMDK</sequence>
<evidence type="ECO:0000313" key="1">
    <source>
        <dbReference type="EMBL" id="EGF56407.1"/>
    </source>
</evidence>
<protein>
    <submittedName>
        <fullName evidence="1">Uncharacterized protein</fullName>
    </submittedName>
</protein>
<dbReference type="HOGENOM" id="CLU_3247226_0_0_10"/>
<dbReference type="AlphaFoldDB" id="F3PTW2"/>
<accession>F3PTW2</accession>
<organism evidence="1 2">
    <name type="scientific">Bacteroides fluxus YIT 12057</name>
    <dbReference type="NCBI Taxonomy" id="763034"/>
    <lineage>
        <taxon>Bacteria</taxon>
        <taxon>Pseudomonadati</taxon>
        <taxon>Bacteroidota</taxon>
        <taxon>Bacteroidia</taxon>
        <taxon>Bacteroidales</taxon>
        <taxon>Bacteroidaceae</taxon>
        <taxon>Bacteroides</taxon>
    </lineage>
</organism>
<name>F3PTW2_9BACE</name>
<dbReference type="Proteomes" id="UP000003416">
    <property type="component" value="Unassembled WGS sequence"/>
</dbReference>
<comment type="caution">
    <text evidence="1">The sequence shown here is derived from an EMBL/GenBank/DDBJ whole genome shotgun (WGS) entry which is preliminary data.</text>
</comment>
<proteinExistence type="predicted"/>
<keyword evidence="2" id="KW-1185">Reference proteome</keyword>
<dbReference type="EMBL" id="AFBN01000040">
    <property type="protein sequence ID" value="EGF56407.1"/>
    <property type="molecule type" value="Genomic_DNA"/>
</dbReference>
<evidence type="ECO:0000313" key="2">
    <source>
        <dbReference type="Proteomes" id="UP000003416"/>
    </source>
</evidence>
<reference evidence="1 2" key="1">
    <citation type="submission" date="2011-02" db="EMBL/GenBank/DDBJ databases">
        <authorList>
            <person name="Weinstock G."/>
            <person name="Sodergren E."/>
            <person name="Clifton S."/>
            <person name="Fulton L."/>
            <person name="Fulton B."/>
            <person name="Courtney L."/>
            <person name="Fronick C."/>
            <person name="Harrison M."/>
            <person name="Strong C."/>
            <person name="Farmer C."/>
            <person name="Delahaunty K."/>
            <person name="Markovic C."/>
            <person name="Hall O."/>
            <person name="Minx P."/>
            <person name="Tomlinson C."/>
            <person name="Mitreva M."/>
            <person name="Hou S."/>
            <person name="Chen J."/>
            <person name="Wollam A."/>
            <person name="Pepin K.H."/>
            <person name="Johnson M."/>
            <person name="Bhonagiri V."/>
            <person name="Zhang X."/>
            <person name="Suruliraj S."/>
            <person name="Warren W."/>
            <person name="Chinwalla A."/>
            <person name="Mardis E.R."/>
            <person name="Wilson R.K."/>
        </authorList>
    </citation>
    <scope>NUCLEOTIDE SEQUENCE [LARGE SCALE GENOMIC DNA]</scope>
    <source>
        <strain evidence="1 2">YIT 12057</strain>
    </source>
</reference>
<gene>
    <name evidence="1" type="ORF">HMPREF9446_02182</name>
</gene>